<gene>
    <name evidence="2" type="ORF">Dsin_022383</name>
</gene>
<proteinExistence type="predicted"/>
<dbReference type="Proteomes" id="UP001281410">
    <property type="component" value="Unassembled WGS sequence"/>
</dbReference>
<reference evidence="2" key="1">
    <citation type="journal article" date="2023" name="Plant J.">
        <title>Genome sequences and population genomics provide insights into the demographic history, inbreeding, and mutation load of two 'living fossil' tree species of Dipteronia.</title>
        <authorList>
            <person name="Feng Y."/>
            <person name="Comes H.P."/>
            <person name="Chen J."/>
            <person name="Zhu S."/>
            <person name="Lu R."/>
            <person name="Zhang X."/>
            <person name="Li P."/>
            <person name="Qiu J."/>
            <person name="Olsen K.M."/>
            <person name="Qiu Y."/>
        </authorList>
    </citation>
    <scope>NUCLEOTIDE SEQUENCE</scope>
    <source>
        <strain evidence="2">NBL</strain>
    </source>
</reference>
<evidence type="ECO:0000256" key="1">
    <source>
        <dbReference type="SAM" id="Phobius"/>
    </source>
</evidence>
<keyword evidence="1" id="KW-0812">Transmembrane</keyword>
<keyword evidence="1" id="KW-0472">Membrane</keyword>
<feature type="transmembrane region" description="Helical" evidence="1">
    <location>
        <begin position="68"/>
        <end position="90"/>
    </location>
</feature>
<dbReference type="AlphaFoldDB" id="A0AAE0DZR0"/>
<keyword evidence="3" id="KW-1185">Reference proteome</keyword>
<name>A0AAE0DZR0_9ROSI</name>
<accession>A0AAE0DZR0</accession>
<evidence type="ECO:0000313" key="2">
    <source>
        <dbReference type="EMBL" id="KAK3198968.1"/>
    </source>
</evidence>
<keyword evidence="1" id="KW-1133">Transmembrane helix</keyword>
<sequence length="100" mass="11432">MVLISNKLACIFVMFVISIVLLRNGGWPEVFVAIVGFVLQFRLFKLSLSSRLMAFHKSQKVLWIAEENAWYVSFPLYLTGFLISEFVNLGRRNKDAGIAM</sequence>
<organism evidence="2 3">
    <name type="scientific">Dipteronia sinensis</name>
    <dbReference type="NCBI Taxonomy" id="43782"/>
    <lineage>
        <taxon>Eukaryota</taxon>
        <taxon>Viridiplantae</taxon>
        <taxon>Streptophyta</taxon>
        <taxon>Embryophyta</taxon>
        <taxon>Tracheophyta</taxon>
        <taxon>Spermatophyta</taxon>
        <taxon>Magnoliopsida</taxon>
        <taxon>eudicotyledons</taxon>
        <taxon>Gunneridae</taxon>
        <taxon>Pentapetalae</taxon>
        <taxon>rosids</taxon>
        <taxon>malvids</taxon>
        <taxon>Sapindales</taxon>
        <taxon>Sapindaceae</taxon>
        <taxon>Hippocastanoideae</taxon>
        <taxon>Acereae</taxon>
        <taxon>Dipteronia</taxon>
    </lineage>
</organism>
<protein>
    <submittedName>
        <fullName evidence="2">Uncharacterized protein</fullName>
    </submittedName>
</protein>
<evidence type="ECO:0000313" key="3">
    <source>
        <dbReference type="Proteomes" id="UP001281410"/>
    </source>
</evidence>
<comment type="caution">
    <text evidence="2">The sequence shown here is derived from an EMBL/GenBank/DDBJ whole genome shotgun (WGS) entry which is preliminary data.</text>
</comment>
<dbReference type="EMBL" id="JANJYJ010000007">
    <property type="protein sequence ID" value="KAK3198968.1"/>
    <property type="molecule type" value="Genomic_DNA"/>
</dbReference>